<proteinExistence type="predicted"/>
<feature type="compositionally biased region" description="Low complexity" evidence="1">
    <location>
        <begin position="1051"/>
        <end position="1065"/>
    </location>
</feature>
<dbReference type="Gene3D" id="2.160.20.10">
    <property type="entry name" value="Single-stranded right-handed beta-helix, Pectin lyase-like"/>
    <property type="match status" value="1"/>
</dbReference>
<feature type="compositionally biased region" description="Low complexity" evidence="1">
    <location>
        <begin position="1109"/>
        <end position="1124"/>
    </location>
</feature>
<feature type="compositionally biased region" description="Basic and acidic residues" evidence="1">
    <location>
        <begin position="1024"/>
        <end position="1050"/>
    </location>
</feature>
<feature type="compositionally biased region" description="Polar residues" evidence="1">
    <location>
        <begin position="950"/>
        <end position="963"/>
    </location>
</feature>
<feature type="region of interest" description="Disordered" evidence="1">
    <location>
        <begin position="865"/>
        <end position="1146"/>
    </location>
</feature>
<dbReference type="SUPFAM" id="SSF51126">
    <property type="entry name" value="Pectin lyase-like"/>
    <property type="match status" value="1"/>
</dbReference>
<gene>
    <name evidence="4" type="ORF">HCG48_13705</name>
</gene>
<dbReference type="KEGG" id="oxy:HCG48_13705"/>
<evidence type="ECO:0000313" key="4">
    <source>
        <dbReference type="EMBL" id="QIZ71504.1"/>
    </source>
</evidence>
<reference evidence="4 5" key="1">
    <citation type="submission" date="2020-04" db="EMBL/GenBank/DDBJ databases">
        <authorList>
            <person name="Basu S."/>
            <person name="Maruthanayagam V."/>
            <person name="Chakraborty S."/>
            <person name="Pramanik A."/>
            <person name="Mukherjee J."/>
            <person name="Brink B."/>
        </authorList>
    </citation>
    <scope>NUCLEOTIDE SEQUENCE [LARGE SCALE GENOMIC DNA]</scope>
    <source>
        <strain evidence="4 5">AP17</strain>
    </source>
</reference>
<feature type="compositionally biased region" description="Low complexity" evidence="1">
    <location>
        <begin position="964"/>
        <end position="986"/>
    </location>
</feature>
<keyword evidence="2" id="KW-0732">Signal</keyword>
<feature type="signal peptide" evidence="2">
    <location>
        <begin position="1"/>
        <end position="22"/>
    </location>
</feature>
<dbReference type="InterPro" id="IPR011050">
    <property type="entry name" value="Pectin_lyase_fold/virulence"/>
</dbReference>
<dbReference type="Pfam" id="PF05860">
    <property type="entry name" value="TPS"/>
    <property type="match status" value="1"/>
</dbReference>
<dbReference type="InterPro" id="IPR024983">
    <property type="entry name" value="CHAT_dom"/>
</dbReference>
<dbReference type="EMBL" id="CP051167">
    <property type="protein sequence ID" value="QIZ71504.1"/>
    <property type="molecule type" value="Genomic_DNA"/>
</dbReference>
<dbReference type="InterPro" id="IPR012334">
    <property type="entry name" value="Pectin_lyas_fold"/>
</dbReference>
<dbReference type="SMART" id="SM00912">
    <property type="entry name" value="Haemagg_act"/>
    <property type="match status" value="1"/>
</dbReference>
<dbReference type="InterPro" id="IPR008638">
    <property type="entry name" value="FhaB/CdiA-like_TPS"/>
</dbReference>
<protein>
    <submittedName>
        <fullName evidence="4">CHAT domain-containing protein</fullName>
    </submittedName>
</protein>
<evidence type="ECO:0000313" key="5">
    <source>
        <dbReference type="Proteomes" id="UP000500857"/>
    </source>
</evidence>
<feature type="domain" description="Filamentous haemagglutinin FhaB/tRNA nuclease CdiA-like TPS" evidence="3">
    <location>
        <begin position="30"/>
        <end position="146"/>
    </location>
</feature>
<accession>A0A6H1TY44</accession>
<organism evidence="4 5">
    <name type="scientific">Oxynema aestuarii AP17</name>
    <dbReference type="NCBI Taxonomy" id="2064643"/>
    <lineage>
        <taxon>Bacteria</taxon>
        <taxon>Bacillati</taxon>
        <taxon>Cyanobacteriota</taxon>
        <taxon>Cyanophyceae</taxon>
        <taxon>Oscillatoriophycideae</taxon>
        <taxon>Oscillatoriales</taxon>
        <taxon>Oscillatoriaceae</taxon>
        <taxon>Oxynema</taxon>
        <taxon>Oxynema aestuarii</taxon>
    </lineage>
</organism>
<evidence type="ECO:0000256" key="1">
    <source>
        <dbReference type="SAM" id="MobiDB-lite"/>
    </source>
</evidence>
<feature type="compositionally biased region" description="Acidic residues" evidence="1">
    <location>
        <begin position="902"/>
        <end position="948"/>
    </location>
</feature>
<dbReference type="Pfam" id="PF12770">
    <property type="entry name" value="CHAT"/>
    <property type="match status" value="1"/>
</dbReference>
<dbReference type="Proteomes" id="UP000500857">
    <property type="component" value="Chromosome"/>
</dbReference>
<keyword evidence="5" id="KW-1185">Reference proteome</keyword>
<dbReference type="NCBIfam" id="TIGR01901">
    <property type="entry name" value="adhes_NPXG"/>
    <property type="match status" value="1"/>
</dbReference>
<evidence type="ECO:0000256" key="2">
    <source>
        <dbReference type="SAM" id="SignalP"/>
    </source>
</evidence>
<name>A0A6H1TY44_9CYAN</name>
<dbReference type="RefSeq" id="WP_168569656.1">
    <property type="nucleotide sequence ID" value="NZ_CP051167.1"/>
</dbReference>
<feature type="chain" id="PRO_5026163889" evidence="2">
    <location>
        <begin position="23"/>
        <end position="1671"/>
    </location>
</feature>
<feature type="compositionally biased region" description="Acidic residues" evidence="1">
    <location>
        <begin position="878"/>
        <end position="894"/>
    </location>
</feature>
<evidence type="ECO:0000259" key="3">
    <source>
        <dbReference type="SMART" id="SM00912"/>
    </source>
</evidence>
<sequence>MSSPLTRIYLSIAFLPLTWAIASQPGWSQSVEVRQDSTTVVTQDGDLFEISGGDRSNSGTNLFHSFEQFGLTEGQIATFVSHPDILNIFSRVTGGDPSVINGLIQVTGGDSNLFLVNPAGIIFGSQARLDVPASFTATTADRLGFGDPSNWQWFYSTGSNAYGNLEGTPNAFAFTSLQPQQIVNIGDLAVGRGQNLTLIGGTIVSSGTLSAPDGQVIVAAVPGESIVRLSQPGMLLDLELDSYTWLEQWWENPFRFYSSLLLPRLLTGGSGGNATDITVNDDGSIELSGSGLQVYNGDLVANQVSADAALLWSARNLTLVRSDLETSGTLHLRAGNVAMFRDSLSHPFVAQAGDSLEIEARRGADIEILNHDESSLSSRGDLTIVSDRSIRLDARLSSGGDLAIVKRNGEAANWASCVEGSCATPTVLSARGNIIFGNYTGSSLTVETMGSLEAGRISLVDGDRLTLSAGAVRLEHSVLPGTGSAGNINGNPHLETEESGSLTVGSIAAEDSAVQVFLEARGNVNAASIASNGGDIELVSREGAIAIDRGWLDATDGDNGSGRISLSAATSIDPGYGAIADGETIQIDGPTVLSEDTTLTTGEGLGDLELSGSVDGDRQLMLDAGDGQIAIGDAVGAQTPLDRLIARGGNIRFDRAVTVAGSVAIEASGSAEFQQNLTLDREGSAVEIIARDGISMGDIRTRGGKIDLRSFEGAIATEDLNSSVEFGDGGEINLRAATGISTGAIASASIAGKGAPVTLVTDANDIEVASIRTEGGQVGGDVTIQTPAHFRATDSFMASNGVEASISTAAPEGGRVEIAHGQESFEIGDADGDGATPNGTAAAITTGSGETLEANQSVSDRVVRLSSDEIQENSSNTEELEEVEDEENDSECSDETQCGDRTEEELEEGTETETESESDTETETETETESDTDTATETDTETESDTETEQPTVGESESSANVNESTSNSSDSSESEQPSSSPREGSIAPNREASASQPQPSDSQPATTTKPTSAATESDTPVDSVRERTPTTADKPEAESRVEPQVEPQREQPSPSPTTTETVPPAIESESEPVVQAPPVPEQASVESTPVESAPVESTPVESTPVESQSPPQTTVVDPVQPIQIDPAIVGEPPSAESARAIAIPEAQNPENLANLAIDPVQTPIEAPPVPQAPLVTPQLPGSEAIAKVPEIPELPTMLEGSDRPTIVVEEAQSAATRAPNAANPTQATALETDPGSVVLNSNNVEAIASTPVALAESNLEPESRLEIADIEWMRTQEFSTSLGISTEKNSRQSTNVREYLSAIAQKTNLKPAVIYLISLPDALELVVITAEGHPIARRIPGANRLALRHEVTRLLSELTNPRKVHTESYLGPSRQLYNWLIAPLEQQLGERGVNLLMFSLDAGLRAIPLAALHDGEQFLIEKYRLGLIPSVTLTDASYQNLKELPVLAMGASEFQDPNMLPLPAVPSELSTIAGNLWPGEAFLNEEFTLKNFEEQRDRDRFGIVHLATHVWFESENERRQSYIQFWDGRLSLDRLGELGLKQQPVELLVLSACETAVGTEEAELGFAGLAVKMGAKSVLASLWQVDDEGTLGLMSEFYRQLSLQDQTIKTEALRQAQLAMLRGEVRIENGHLTTVRGSIELPKEVTGNIGDLTFSHPYFWAAFTMIGTPW</sequence>
<feature type="compositionally biased region" description="Low complexity" evidence="1">
    <location>
        <begin position="993"/>
        <end position="1016"/>
    </location>
</feature>